<dbReference type="Pfam" id="PF00482">
    <property type="entry name" value="T2SSF"/>
    <property type="match status" value="2"/>
</dbReference>
<keyword evidence="3 6" id="KW-0812">Transmembrane</keyword>
<accession>A0ABT0U9F0</accession>
<reference evidence="8 9" key="1">
    <citation type="journal article" date="2022" name="Syst. Appl. Microbiol.">
        <title>Rhodopirellula aestuarii sp. nov., a novel member of the genus Rhodopirellula isolated from brackish sediments collected in the Tagus River estuary, Portugal.</title>
        <authorList>
            <person name="Vitorino I.R."/>
            <person name="Klimek D."/>
            <person name="Calusinska M."/>
            <person name="Lobo-da-Cunha A."/>
            <person name="Vasconcelos V."/>
            <person name="Lage O.M."/>
        </authorList>
    </citation>
    <scope>NUCLEOTIDE SEQUENCE [LARGE SCALE GENOMIC DNA]</scope>
    <source>
        <strain evidence="8 9">ICT_H3.1</strain>
    </source>
</reference>
<dbReference type="PANTHER" id="PTHR30012">
    <property type="entry name" value="GENERAL SECRETION PATHWAY PROTEIN"/>
    <property type="match status" value="1"/>
</dbReference>
<evidence type="ECO:0000256" key="6">
    <source>
        <dbReference type="SAM" id="Phobius"/>
    </source>
</evidence>
<feature type="domain" description="Type II secretion system protein GspF" evidence="7">
    <location>
        <begin position="19"/>
        <end position="137"/>
    </location>
</feature>
<feature type="transmembrane region" description="Helical" evidence="6">
    <location>
        <begin position="119"/>
        <end position="142"/>
    </location>
</feature>
<proteinExistence type="predicted"/>
<feature type="transmembrane region" description="Helical" evidence="6">
    <location>
        <begin position="314"/>
        <end position="335"/>
    </location>
</feature>
<dbReference type="EMBL" id="JAMQBK010000060">
    <property type="protein sequence ID" value="MCM2373165.1"/>
    <property type="molecule type" value="Genomic_DNA"/>
</dbReference>
<protein>
    <submittedName>
        <fullName evidence="8">Type II secretion system F family protein</fullName>
    </submittedName>
</protein>
<evidence type="ECO:0000256" key="1">
    <source>
        <dbReference type="ARBA" id="ARBA00004651"/>
    </source>
</evidence>
<evidence type="ECO:0000259" key="7">
    <source>
        <dbReference type="Pfam" id="PF00482"/>
    </source>
</evidence>
<sequence length="347" mass="37772">MSDTADSTTLDNESLAMLLEEIIAMAASGRSLVSGLADLDDGAMGKIGSAASLVRTRIENGEPASAAIASLSEKYRAPIRVSMEIMAETGSTQPIYETVRLIREANETRRQVQLSVVNPMFNVVVAATVTFFVLPWIMVSLSEAELIKSAFSPTPTEIWQTFAQNFFIAGAATVAVVGLFGAMLYWNLKRSLRGSDVSQSYSTFCRWVAMRVGLPHSANAGNTEAGRVIETAAEVAGPQFAEAWATVVENIRRGSQTPAALAMPKTTPEPVGQCVIDLVSGRRDGASIALDMLRLSDLYRQTSRRRRTWWIDVVPQRVSAILMITMIVIILRAILQPLFDVVSEVVR</sequence>
<gene>
    <name evidence="8" type="ORF">NB063_21350</name>
</gene>
<evidence type="ECO:0000313" key="9">
    <source>
        <dbReference type="Proteomes" id="UP001202961"/>
    </source>
</evidence>
<keyword evidence="9" id="KW-1185">Reference proteome</keyword>
<evidence type="ECO:0000256" key="4">
    <source>
        <dbReference type="ARBA" id="ARBA00022989"/>
    </source>
</evidence>
<dbReference type="RefSeq" id="WP_250930803.1">
    <property type="nucleotide sequence ID" value="NZ_JAMQBK010000060.1"/>
</dbReference>
<feature type="domain" description="Type II secretion system protein GspF" evidence="7">
    <location>
        <begin position="227"/>
        <end position="331"/>
    </location>
</feature>
<keyword evidence="4 6" id="KW-1133">Transmembrane helix</keyword>
<feature type="transmembrane region" description="Helical" evidence="6">
    <location>
        <begin position="162"/>
        <end position="186"/>
    </location>
</feature>
<name>A0ABT0U9F0_9BACT</name>
<comment type="caution">
    <text evidence="8">The sequence shown here is derived from an EMBL/GenBank/DDBJ whole genome shotgun (WGS) entry which is preliminary data.</text>
</comment>
<dbReference type="InterPro" id="IPR003004">
    <property type="entry name" value="GspF/PilC"/>
</dbReference>
<dbReference type="PANTHER" id="PTHR30012:SF0">
    <property type="entry name" value="TYPE II SECRETION SYSTEM PROTEIN F-RELATED"/>
    <property type="match status" value="1"/>
</dbReference>
<evidence type="ECO:0000313" key="8">
    <source>
        <dbReference type="EMBL" id="MCM2373165.1"/>
    </source>
</evidence>
<evidence type="ECO:0000256" key="5">
    <source>
        <dbReference type="ARBA" id="ARBA00023136"/>
    </source>
</evidence>
<comment type="subcellular location">
    <subcellularLocation>
        <location evidence="1">Cell membrane</location>
        <topology evidence="1">Multi-pass membrane protein</topology>
    </subcellularLocation>
</comment>
<organism evidence="8 9">
    <name type="scientific">Aporhodopirellula aestuarii</name>
    <dbReference type="NCBI Taxonomy" id="2950107"/>
    <lineage>
        <taxon>Bacteria</taxon>
        <taxon>Pseudomonadati</taxon>
        <taxon>Planctomycetota</taxon>
        <taxon>Planctomycetia</taxon>
        <taxon>Pirellulales</taxon>
        <taxon>Pirellulaceae</taxon>
        <taxon>Aporhodopirellula</taxon>
    </lineage>
</organism>
<keyword evidence="2" id="KW-1003">Cell membrane</keyword>
<keyword evidence="5 6" id="KW-0472">Membrane</keyword>
<dbReference type="Proteomes" id="UP001202961">
    <property type="component" value="Unassembled WGS sequence"/>
</dbReference>
<evidence type="ECO:0000256" key="3">
    <source>
        <dbReference type="ARBA" id="ARBA00022692"/>
    </source>
</evidence>
<dbReference type="InterPro" id="IPR018076">
    <property type="entry name" value="T2SS_GspF_dom"/>
</dbReference>
<evidence type="ECO:0000256" key="2">
    <source>
        <dbReference type="ARBA" id="ARBA00022475"/>
    </source>
</evidence>